<evidence type="ECO:0000313" key="4">
    <source>
        <dbReference type="Proteomes" id="UP000326364"/>
    </source>
</evidence>
<dbReference type="AlphaFoldDB" id="A0A5J5HVF5"/>
<proteinExistence type="predicted"/>
<keyword evidence="4" id="KW-1185">Reference proteome</keyword>
<organism evidence="2 3">
    <name type="scientific">Sphingobium limneticum</name>
    <dbReference type="NCBI Taxonomy" id="1007511"/>
    <lineage>
        <taxon>Bacteria</taxon>
        <taxon>Pseudomonadati</taxon>
        <taxon>Pseudomonadota</taxon>
        <taxon>Alphaproteobacteria</taxon>
        <taxon>Sphingomonadales</taxon>
        <taxon>Sphingomonadaceae</taxon>
        <taxon>Sphingobium</taxon>
    </lineage>
</organism>
<dbReference type="EMBL" id="VYQB01000024">
    <property type="protein sequence ID" value="KAA9012258.1"/>
    <property type="molecule type" value="Genomic_DNA"/>
</dbReference>
<gene>
    <name evidence="2" type="ORF">F4U95_21545</name>
    <name evidence="1" type="ORF">F4U96_21430</name>
</gene>
<dbReference type="Proteomes" id="UP000325933">
    <property type="component" value="Unassembled WGS sequence"/>
</dbReference>
<dbReference type="EMBL" id="VYQA01000024">
    <property type="protein sequence ID" value="KAA9024719.1"/>
    <property type="molecule type" value="Genomic_DNA"/>
</dbReference>
<evidence type="ECO:0000313" key="2">
    <source>
        <dbReference type="EMBL" id="KAA9024719.1"/>
    </source>
</evidence>
<sequence>MDEQSQSIGTIKPPLEYSSAKAGRHAAKALAGAIPVVGSAVTELIDGLVPDPESNDRKRWEGEVTDSVNGLTDTVEQLSRPDRGQKVTFSGAQAFVASYLTENCSNGIPDYVDVDSLVAADSSFSREDIEDAIADLEGYGLVKSLDSFGGSGLIELTEHAYEAFDPPIMGWDPQEDARLLAAYLVTHRAEQSFSAPDLEAAMGWPRRRFNPALRVVAQYIRCVGDELQPHYVVTCVLPTSAEFSRLRRFAAGR</sequence>
<comment type="caution">
    <text evidence="2">The sequence shown here is derived from an EMBL/GenBank/DDBJ whole genome shotgun (WGS) entry which is preliminary data.</text>
</comment>
<name>A0A5J5HVF5_9SPHN</name>
<accession>A0A5J5HVF5</accession>
<evidence type="ECO:0000313" key="3">
    <source>
        <dbReference type="Proteomes" id="UP000325933"/>
    </source>
</evidence>
<dbReference type="RefSeq" id="WP_120253350.1">
    <property type="nucleotide sequence ID" value="NZ_JBNNIY010000074.1"/>
</dbReference>
<evidence type="ECO:0000313" key="1">
    <source>
        <dbReference type="EMBL" id="KAA9012258.1"/>
    </source>
</evidence>
<protein>
    <submittedName>
        <fullName evidence="2">Uncharacterized protein</fullName>
    </submittedName>
</protein>
<reference evidence="3 4" key="1">
    <citation type="submission" date="2019-09" db="EMBL/GenBank/DDBJ databases">
        <authorList>
            <person name="Feng G."/>
        </authorList>
    </citation>
    <scope>NUCLEOTIDE SEQUENCE [LARGE SCALE GENOMIC DNA]</scope>
    <source>
        <strain evidence="2 3">KACC 19283</strain>
        <strain evidence="1 4">KACC 19284</strain>
    </source>
</reference>
<dbReference type="Proteomes" id="UP000326364">
    <property type="component" value="Unassembled WGS sequence"/>
</dbReference>